<feature type="transmembrane region" description="Helical" evidence="1">
    <location>
        <begin position="216"/>
        <end position="234"/>
    </location>
</feature>
<keyword evidence="1" id="KW-0812">Transmembrane</keyword>
<feature type="transmembrane region" description="Helical" evidence="1">
    <location>
        <begin position="283"/>
        <end position="300"/>
    </location>
</feature>
<evidence type="ECO:0008006" key="4">
    <source>
        <dbReference type="Google" id="ProtNLM"/>
    </source>
</evidence>
<dbReference type="Proteomes" id="UP000286246">
    <property type="component" value="Unassembled WGS sequence"/>
</dbReference>
<evidence type="ECO:0000313" key="3">
    <source>
        <dbReference type="Proteomes" id="UP000286246"/>
    </source>
</evidence>
<keyword evidence="1" id="KW-0472">Membrane</keyword>
<dbReference type="AlphaFoldDB" id="A0A420AYD6"/>
<feature type="transmembrane region" description="Helical" evidence="1">
    <location>
        <begin position="312"/>
        <end position="330"/>
    </location>
</feature>
<reference evidence="2 3" key="1">
    <citation type="submission" date="2018-09" db="EMBL/GenBank/DDBJ databases">
        <title>Genomic Encyclopedia of Type Strains, Phase III (KMG-III): the genomes of soil and plant-associated and newly described type strains.</title>
        <authorList>
            <person name="Whitman W."/>
        </authorList>
    </citation>
    <scope>NUCLEOTIDE SEQUENCE [LARGE SCALE GENOMIC DNA]</scope>
    <source>
        <strain evidence="2 3">CECT 7938</strain>
    </source>
</reference>
<feature type="transmembrane region" description="Helical" evidence="1">
    <location>
        <begin position="131"/>
        <end position="154"/>
    </location>
</feature>
<feature type="transmembrane region" description="Helical" evidence="1">
    <location>
        <begin position="99"/>
        <end position="119"/>
    </location>
</feature>
<sequence>MFQLRSPCSILNTTIMRKYDVSKQEKQSIEDIVQFWKKENLLDEQKASELMDSLDVKSFDWGQLARYAFWIALASLVFAVFSLFTDASFLAFVDTLYEAPNILFCFFFAAVAVLFYTLGFRYKKRYPYKNLSTETMMLIGVFGTAACIGFMGKVLDKDTMHYSLLFLLSVAIYGILAVKLDSKLIWTFMLLALGVWFATETAYHSNWGFKFWGMNYPLRFTIFGAIITAAAVWLQPRFERLQIFQPISYIIGLIYLMVSLWTLSIFGNYSDFYEWTTVRQYHMFYWGILSTAVSAFLVIYGLKAKDNVTREVGFVFLVLNIYTRYVEYLWDNINRAVFFLILAVSFWFVGRWAEKLWNRRKEELGS</sequence>
<feature type="transmembrane region" description="Helical" evidence="1">
    <location>
        <begin position="185"/>
        <end position="204"/>
    </location>
</feature>
<feature type="transmembrane region" description="Helical" evidence="1">
    <location>
        <begin position="67"/>
        <end position="93"/>
    </location>
</feature>
<keyword evidence="3" id="KW-1185">Reference proteome</keyword>
<keyword evidence="1" id="KW-1133">Transmembrane helix</keyword>
<accession>A0A420AYD6</accession>
<gene>
    <name evidence="2" type="ORF">DFQ12_3514</name>
</gene>
<feature type="transmembrane region" description="Helical" evidence="1">
    <location>
        <begin position="336"/>
        <end position="353"/>
    </location>
</feature>
<dbReference type="EMBL" id="RAPY01000003">
    <property type="protein sequence ID" value="RKE49400.1"/>
    <property type="molecule type" value="Genomic_DNA"/>
</dbReference>
<protein>
    <recommendedName>
        <fullName evidence="4">Membrane protein DUF2157</fullName>
    </recommendedName>
</protein>
<name>A0A420AYD6_SPHD1</name>
<feature type="transmembrane region" description="Helical" evidence="1">
    <location>
        <begin position="246"/>
        <end position="263"/>
    </location>
</feature>
<organism evidence="2 3">
    <name type="scientific">Sphingobacterium detergens</name>
    <dbReference type="NCBI Taxonomy" id="1145106"/>
    <lineage>
        <taxon>Bacteria</taxon>
        <taxon>Pseudomonadati</taxon>
        <taxon>Bacteroidota</taxon>
        <taxon>Sphingobacteriia</taxon>
        <taxon>Sphingobacteriales</taxon>
        <taxon>Sphingobacteriaceae</taxon>
        <taxon>Sphingobacterium</taxon>
    </lineage>
</organism>
<feature type="transmembrane region" description="Helical" evidence="1">
    <location>
        <begin position="160"/>
        <end position="178"/>
    </location>
</feature>
<proteinExistence type="predicted"/>
<evidence type="ECO:0000313" key="2">
    <source>
        <dbReference type="EMBL" id="RKE49400.1"/>
    </source>
</evidence>
<comment type="caution">
    <text evidence="2">The sequence shown here is derived from an EMBL/GenBank/DDBJ whole genome shotgun (WGS) entry which is preliminary data.</text>
</comment>
<evidence type="ECO:0000256" key="1">
    <source>
        <dbReference type="SAM" id="Phobius"/>
    </source>
</evidence>